<sequence length="627" mass="65321">MRAHHGSSGSGSSMSMLDPNWKLNIASGTTPLSMRRSGRSSSSSSSLFSMVMNSLGRSRGVMCLVIVVVVMVFRYWLYGSSHSFGVSAARGAFVSERKFVVLDAGSSGTRIHVFTFKKATPPTSAAFHRKSTRGAGNGHTDDGAEALVANVELQLPAPSKKQKPGLSSFVGRPADAAATLRPLLQFAEVHVAPAERATTPVALFATAGLRAVQSDEAENILQACAEVLGRSGFAVPATVGTWSTSGGASIIPGELEGRWSWLAARYAASRAGAPAPTSKGVGSRAQLAATSASRVTDAGGFLGLVEMGGASTQVVYPIADSAAVKAPRVDPLDKSHGAFVRSYLGLGLEMAQAAAAKVQAAAAAKRDACTPPGYSGEDRPAPLASLPASGNFTLCVAHAALPALRLDEGCGASGVKGLRCGVHGDPTPDVSRALNGKRPWAVLLTENMYYLADFFELPADASINDVANAGSRYCSTPWSTLHERHVAPLSDPGAIASMTKDLLKYCFESAYVVTLLRDGLGLDPTARGSLVWSNDVGVYDIGGNWALGAAIELASSPSGLGSTVLPTHASETVFEGEDVPKSHGHSFWLYAFVALGLAACMLHARKKAAQTALRGRSVLPVHRTWVF</sequence>
<dbReference type="AlphaFoldDB" id="A0A830HQC5"/>
<protein>
    <submittedName>
        <fullName evidence="6">Uncharacterized protein</fullName>
    </submittedName>
</protein>
<keyword evidence="7" id="KW-1185">Reference proteome</keyword>
<feature type="active site" description="Proton acceptor" evidence="3">
    <location>
        <position position="256"/>
    </location>
</feature>
<dbReference type="Pfam" id="PF01150">
    <property type="entry name" value="GDA1_CD39"/>
    <property type="match status" value="1"/>
</dbReference>
<evidence type="ECO:0000256" key="1">
    <source>
        <dbReference type="ARBA" id="ARBA00009283"/>
    </source>
</evidence>
<keyword evidence="4" id="KW-0547">Nucleotide-binding</keyword>
<dbReference type="InterPro" id="IPR000407">
    <property type="entry name" value="GDA1_CD39_NTPase"/>
</dbReference>
<dbReference type="Gene3D" id="3.30.420.150">
    <property type="entry name" value="Exopolyphosphatase. Domain 2"/>
    <property type="match status" value="1"/>
</dbReference>
<dbReference type="GO" id="GO:0017110">
    <property type="term" value="F:nucleoside diphosphate phosphatase activity"/>
    <property type="evidence" value="ECO:0007669"/>
    <property type="project" value="TreeGrafter"/>
</dbReference>
<dbReference type="PANTHER" id="PTHR11782">
    <property type="entry name" value="ADENOSINE/GUANOSINE DIPHOSPHATASE"/>
    <property type="match status" value="1"/>
</dbReference>
<feature type="transmembrane region" description="Helical" evidence="5">
    <location>
        <begin position="60"/>
        <end position="78"/>
    </location>
</feature>
<organism evidence="6 7">
    <name type="scientific">Pycnococcus provasolii</name>
    <dbReference type="NCBI Taxonomy" id="41880"/>
    <lineage>
        <taxon>Eukaryota</taxon>
        <taxon>Viridiplantae</taxon>
        <taxon>Chlorophyta</taxon>
        <taxon>Pseudoscourfieldiophyceae</taxon>
        <taxon>Pseudoscourfieldiales</taxon>
        <taxon>Pycnococcaceae</taxon>
        <taxon>Pycnococcus</taxon>
    </lineage>
</organism>
<keyword evidence="2" id="KW-0378">Hydrolase</keyword>
<evidence type="ECO:0000256" key="3">
    <source>
        <dbReference type="PIRSR" id="PIRSR600407-1"/>
    </source>
</evidence>
<feature type="binding site" evidence="4">
    <location>
        <begin position="309"/>
        <end position="313"/>
    </location>
    <ligand>
        <name>ATP</name>
        <dbReference type="ChEBI" id="CHEBI:30616"/>
    </ligand>
</feature>
<dbReference type="OrthoDB" id="6372431at2759"/>
<accession>A0A830HQC5</accession>
<dbReference type="Gene3D" id="3.30.420.40">
    <property type="match status" value="1"/>
</dbReference>
<dbReference type="PANTHER" id="PTHR11782:SF3">
    <property type="entry name" value="APYRASE 6-RELATED"/>
    <property type="match status" value="1"/>
</dbReference>
<comment type="caution">
    <text evidence="6">The sequence shown here is derived from an EMBL/GenBank/DDBJ whole genome shotgun (WGS) entry which is preliminary data.</text>
</comment>
<keyword evidence="5" id="KW-1133">Transmembrane helix</keyword>
<keyword evidence="5" id="KW-0812">Transmembrane</keyword>
<evidence type="ECO:0000313" key="6">
    <source>
        <dbReference type="EMBL" id="GHP07219.1"/>
    </source>
</evidence>
<reference evidence="6" key="1">
    <citation type="submission" date="2020-10" db="EMBL/GenBank/DDBJ databases">
        <title>Unveiling of a novel bifunctional photoreceptor, Dualchrome1, isolated from a cosmopolitan green alga.</title>
        <authorList>
            <person name="Suzuki S."/>
            <person name="Kawachi M."/>
        </authorList>
    </citation>
    <scope>NUCLEOTIDE SEQUENCE</scope>
    <source>
        <strain evidence="6">NIES 2893</strain>
    </source>
</reference>
<dbReference type="GO" id="GO:0005524">
    <property type="term" value="F:ATP binding"/>
    <property type="evidence" value="ECO:0007669"/>
    <property type="project" value="UniProtKB-KW"/>
</dbReference>
<dbReference type="EMBL" id="BNJQ01000015">
    <property type="protein sequence ID" value="GHP07219.1"/>
    <property type="molecule type" value="Genomic_DNA"/>
</dbReference>
<gene>
    <name evidence="6" type="ORF">PPROV_000596100</name>
</gene>
<evidence type="ECO:0000256" key="4">
    <source>
        <dbReference type="PIRSR" id="PIRSR600407-2"/>
    </source>
</evidence>
<comment type="similarity">
    <text evidence="1">Belongs to the GDA1/CD39 NTPase family.</text>
</comment>
<evidence type="ECO:0000256" key="2">
    <source>
        <dbReference type="ARBA" id="ARBA00022801"/>
    </source>
</evidence>
<keyword evidence="5" id="KW-0472">Membrane</keyword>
<evidence type="ECO:0000313" key="7">
    <source>
        <dbReference type="Proteomes" id="UP000660262"/>
    </source>
</evidence>
<dbReference type="GO" id="GO:0016020">
    <property type="term" value="C:membrane"/>
    <property type="evidence" value="ECO:0007669"/>
    <property type="project" value="TreeGrafter"/>
</dbReference>
<dbReference type="Proteomes" id="UP000660262">
    <property type="component" value="Unassembled WGS sequence"/>
</dbReference>
<keyword evidence="4" id="KW-0067">ATP-binding</keyword>
<proteinExistence type="inferred from homology"/>
<dbReference type="GO" id="GO:0009134">
    <property type="term" value="P:nucleoside diphosphate catabolic process"/>
    <property type="evidence" value="ECO:0007669"/>
    <property type="project" value="TreeGrafter"/>
</dbReference>
<name>A0A830HQC5_9CHLO</name>
<evidence type="ECO:0000256" key="5">
    <source>
        <dbReference type="SAM" id="Phobius"/>
    </source>
</evidence>